<reference evidence="5" key="1">
    <citation type="journal article" date="2016" name="Genome Announc.">
        <title>Draft genome sequences of fungus Aspergillus calidoustus.</title>
        <authorList>
            <person name="Horn F."/>
            <person name="Linde J."/>
            <person name="Mattern D.J."/>
            <person name="Walther G."/>
            <person name="Guthke R."/>
            <person name="Scherlach K."/>
            <person name="Martin K."/>
            <person name="Brakhage A.A."/>
            <person name="Petzke L."/>
            <person name="Valiante V."/>
        </authorList>
    </citation>
    <scope>NUCLEOTIDE SEQUENCE [LARGE SCALE GENOMIC DNA]</scope>
    <source>
        <strain evidence="5">SF006504</strain>
    </source>
</reference>
<dbReference type="Pfam" id="PF00106">
    <property type="entry name" value="adh_short"/>
    <property type="match status" value="1"/>
</dbReference>
<proteinExistence type="inferred from homology"/>
<dbReference type="AlphaFoldDB" id="A0A0U5FYY3"/>
<dbReference type="Gene3D" id="3.40.50.720">
    <property type="entry name" value="NAD(P)-binding Rossmann-like Domain"/>
    <property type="match status" value="1"/>
</dbReference>
<gene>
    <name evidence="4" type="ORF">ASPCAL04719</name>
</gene>
<dbReference type="SUPFAM" id="SSF51735">
    <property type="entry name" value="NAD(P)-binding Rossmann-fold domains"/>
    <property type="match status" value="1"/>
</dbReference>
<evidence type="ECO:0000256" key="3">
    <source>
        <dbReference type="ARBA" id="ARBA00023002"/>
    </source>
</evidence>
<keyword evidence="3" id="KW-0560">Oxidoreductase</keyword>
<keyword evidence="2" id="KW-0521">NADP</keyword>
<evidence type="ECO:0000313" key="4">
    <source>
        <dbReference type="EMBL" id="CEL03566.1"/>
    </source>
</evidence>
<dbReference type="STRING" id="454130.A0A0U5FYY3"/>
<dbReference type="PRINTS" id="PR00081">
    <property type="entry name" value="GDHRDH"/>
</dbReference>
<protein>
    <submittedName>
        <fullName evidence="4">Putative Short-chain dehydrogenase</fullName>
    </submittedName>
</protein>
<dbReference type="OMA" id="EGIWSKY"/>
<comment type="similarity">
    <text evidence="1">Belongs to the short-chain dehydrogenases/reductases (SDR) family.</text>
</comment>
<accession>A0A0U5FYY3</accession>
<dbReference type="Proteomes" id="UP000054771">
    <property type="component" value="Unassembled WGS sequence"/>
</dbReference>
<evidence type="ECO:0000256" key="1">
    <source>
        <dbReference type="ARBA" id="ARBA00006484"/>
    </source>
</evidence>
<organism evidence="4 5">
    <name type="scientific">Aspergillus calidoustus</name>
    <dbReference type="NCBI Taxonomy" id="454130"/>
    <lineage>
        <taxon>Eukaryota</taxon>
        <taxon>Fungi</taxon>
        <taxon>Dikarya</taxon>
        <taxon>Ascomycota</taxon>
        <taxon>Pezizomycotina</taxon>
        <taxon>Eurotiomycetes</taxon>
        <taxon>Eurotiomycetidae</taxon>
        <taxon>Eurotiales</taxon>
        <taxon>Aspergillaceae</taxon>
        <taxon>Aspergillus</taxon>
        <taxon>Aspergillus subgen. Nidulantes</taxon>
    </lineage>
</organism>
<dbReference type="InterPro" id="IPR036291">
    <property type="entry name" value="NAD(P)-bd_dom_sf"/>
</dbReference>
<evidence type="ECO:0000313" key="5">
    <source>
        <dbReference type="Proteomes" id="UP000054771"/>
    </source>
</evidence>
<evidence type="ECO:0000256" key="2">
    <source>
        <dbReference type="ARBA" id="ARBA00022857"/>
    </source>
</evidence>
<name>A0A0U5FYY3_ASPCI</name>
<dbReference type="PANTHER" id="PTHR24320:SF236">
    <property type="entry name" value="SHORT-CHAIN DEHYDROGENASE-RELATED"/>
    <property type="match status" value="1"/>
</dbReference>
<dbReference type="InterPro" id="IPR002347">
    <property type="entry name" value="SDR_fam"/>
</dbReference>
<dbReference type="PANTHER" id="PTHR24320">
    <property type="entry name" value="RETINOL DEHYDROGENASE"/>
    <property type="match status" value="1"/>
</dbReference>
<sequence>MRRSTFFPHKPVLTEQNLPDQHGKVFIVTGGSGGLGKELVNILYSHNAKIYVAARSEAKTREVIREIQRAHPSSTGELIFLRLQLDDLTTIKQSAGEFLAKETRLDVLWNNAGVMVPPQGSKTVQGYELQIGTNNLGHFLFTQFLRPVLAATANTAPKNSVRVVWVSSSAADGAPRPAIDFSNMDYHVEEGIWSKYSRSKAGNVLHSAEFARRTAGEGIISVALNPGNFVTNLQQNMPRMQLAMFRLISHEPINGAYTELFAGLHPSITEENNGGWVSPFGKIEPARKDLLDPELGRKYWEWSETQVKPYM</sequence>
<dbReference type="OrthoDB" id="191139at2759"/>
<keyword evidence="5" id="KW-1185">Reference proteome</keyword>
<dbReference type="EMBL" id="CDMC01000003">
    <property type="protein sequence ID" value="CEL03566.1"/>
    <property type="molecule type" value="Genomic_DNA"/>
</dbReference>
<dbReference type="GO" id="GO:0016491">
    <property type="term" value="F:oxidoreductase activity"/>
    <property type="evidence" value="ECO:0007669"/>
    <property type="project" value="UniProtKB-KW"/>
</dbReference>